<dbReference type="PROSITE" id="PS50405">
    <property type="entry name" value="GST_CTER"/>
    <property type="match status" value="1"/>
</dbReference>
<dbReference type="PATRIC" id="fig|1267766.3.peg.1026"/>
<dbReference type="RefSeq" id="WP_328700734.1">
    <property type="nucleotide sequence ID" value="NZ_JACIJL010000005.1"/>
</dbReference>
<reference evidence="1" key="1">
    <citation type="submission" date="2015-05" db="EMBL/GenBank/DDBJ databases">
        <title>The complete genome of Altererythrobacter atlanticus strain 26DY36.</title>
        <authorList>
            <person name="Wu Y.-H."/>
            <person name="Cheng H."/>
            <person name="Wu X.-W."/>
        </authorList>
    </citation>
    <scope>NUCLEOTIDE SEQUENCE [LARGE SCALE GENOMIC DNA]</scope>
    <source>
        <strain evidence="1">26DY36</strain>
    </source>
</reference>
<proteinExistence type="predicted"/>
<dbReference type="InterPro" id="IPR036282">
    <property type="entry name" value="Glutathione-S-Trfase_C_sf"/>
</dbReference>
<protein>
    <submittedName>
        <fullName evidence="1">Uncharacterized protein</fullName>
    </submittedName>
</protein>
<evidence type="ECO:0000313" key="2">
    <source>
        <dbReference type="Proteomes" id="UP000034392"/>
    </source>
</evidence>
<dbReference type="InterPro" id="IPR050213">
    <property type="entry name" value="GST_superfamily"/>
</dbReference>
<dbReference type="AlphaFoldDB" id="A0A0F7KNH4"/>
<dbReference type="CDD" id="cd03192">
    <property type="entry name" value="GST_C_Sigma_like"/>
    <property type="match status" value="1"/>
</dbReference>
<dbReference type="Proteomes" id="UP000034392">
    <property type="component" value="Chromosome"/>
</dbReference>
<dbReference type="SUPFAM" id="SSF47616">
    <property type="entry name" value="GST C-terminal domain-like"/>
    <property type="match status" value="1"/>
</dbReference>
<dbReference type="PANTHER" id="PTHR11571">
    <property type="entry name" value="GLUTATHIONE S-TRANSFERASE"/>
    <property type="match status" value="1"/>
</dbReference>
<dbReference type="KEGG" id="aay:WYH_01020"/>
<organism evidence="1 2">
    <name type="scientific">Croceibacterium atlanticum</name>
    <dbReference type="NCBI Taxonomy" id="1267766"/>
    <lineage>
        <taxon>Bacteria</taxon>
        <taxon>Pseudomonadati</taxon>
        <taxon>Pseudomonadota</taxon>
        <taxon>Alphaproteobacteria</taxon>
        <taxon>Sphingomonadales</taxon>
        <taxon>Erythrobacteraceae</taxon>
        <taxon>Croceibacterium</taxon>
    </lineage>
</organism>
<dbReference type="InterPro" id="IPR004046">
    <property type="entry name" value="GST_C"/>
</dbReference>
<dbReference type="GO" id="GO:0006749">
    <property type="term" value="P:glutathione metabolic process"/>
    <property type="evidence" value="ECO:0007669"/>
    <property type="project" value="TreeGrafter"/>
</dbReference>
<dbReference type="Pfam" id="PF14497">
    <property type="entry name" value="GST_C_3"/>
    <property type="match status" value="1"/>
</dbReference>
<dbReference type="PANTHER" id="PTHR11571:SF263">
    <property type="entry name" value="GLUTATHIONE S-TRANSFERASE"/>
    <property type="match status" value="1"/>
</dbReference>
<dbReference type="Gene3D" id="1.20.1050.10">
    <property type="match status" value="1"/>
</dbReference>
<accession>A0A0F7KNH4</accession>
<dbReference type="GO" id="GO:0004364">
    <property type="term" value="F:glutathione transferase activity"/>
    <property type="evidence" value="ECO:0007669"/>
    <property type="project" value="TreeGrafter"/>
</dbReference>
<evidence type="ECO:0000313" key="1">
    <source>
        <dbReference type="EMBL" id="AKH42068.1"/>
    </source>
</evidence>
<dbReference type="EMBL" id="CP011452">
    <property type="protein sequence ID" value="AKH42068.1"/>
    <property type="molecule type" value="Genomic_DNA"/>
</dbReference>
<gene>
    <name evidence="1" type="ORF">WYH_01020</name>
</gene>
<dbReference type="InterPro" id="IPR010987">
    <property type="entry name" value="Glutathione-S-Trfase_C-like"/>
</dbReference>
<name>A0A0F7KNH4_9SPHN</name>
<keyword evidence="2" id="KW-1185">Reference proteome</keyword>
<dbReference type="STRING" id="1267766.WYH_01020"/>
<sequence length="204" mass="22472">MGNEKGADALMADMAARDGFVPFAPPYIVAGDMVIGQTAHILAWLADRHGFGGGDLATDLQLIELQLTVTDIVEEMHSVHHPVSGNLYYEDQKDAAARKAEDFRESRIPKYCDYFEAALGVHPGPFALGDRWTHVDTSLFQMMEGLNYAFPQRMAALGGNYPRLYALCEAVTGIDGIKAYLASGRRLSFNEDGIFRHYPELDAA</sequence>